<gene>
    <name evidence="1" type="ORF">SAMN00790413_02330</name>
</gene>
<dbReference type="RefSeq" id="WP_084049615.1">
    <property type="nucleotide sequence ID" value="NZ_FWWU01000009.1"/>
</dbReference>
<dbReference type="Proteomes" id="UP000192582">
    <property type="component" value="Unassembled WGS sequence"/>
</dbReference>
<dbReference type="OrthoDB" id="71690at2"/>
<dbReference type="AlphaFoldDB" id="A0A1W1VLN9"/>
<keyword evidence="2" id="KW-1185">Reference proteome</keyword>
<evidence type="ECO:0000313" key="2">
    <source>
        <dbReference type="Proteomes" id="UP000192582"/>
    </source>
</evidence>
<protein>
    <submittedName>
        <fullName evidence="1">Uncharacterized protein</fullName>
    </submittedName>
</protein>
<reference evidence="1 2" key="1">
    <citation type="submission" date="2017-04" db="EMBL/GenBank/DDBJ databases">
        <authorList>
            <person name="Afonso C.L."/>
            <person name="Miller P.J."/>
            <person name="Scott M.A."/>
            <person name="Spackman E."/>
            <person name="Goraichik I."/>
            <person name="Dimitrov K.M."/>
            <person name="Suarez D.L."/>
            <person name="Swayne D.E."/>
        </authorList>
    </citation>
    <scope>NUCLEOTIDE SEQUENCE [LARGE SCALE GENOMIC DNA]</scope>
    <source>
        <strain evidence="1 2">KR-140</strain>
    </source>
</reference>
<name>A0A1W1VLN9_9DEIO</name>
<accession>A0A1W1VLN9</accession>
<sequence length="90" mass="9981">MEFQAQVRQMGFPDNMQVDQSDTLEGRVFRVTDASGERGLEIFVTRDALAMYGEGPVTALVLGRLREQAGRALRAAEAPGMYERQVFVGD</sequence>
<proteinExistence type="predicted"/>
<evidence type="ECO:0000313" key="1">
    <source>
        <dbReference type="EMBL" id="SMB94299.1"/>
    </source>
</evidence>
<dbReference type="STRING" id="695939.SAMN00790413_02330"/>
<dbReference type="EMBL" id="FWWU01000009">
    <property type="protein sequence ID" value="SMB94299.1"/>
    <property type="molecule type" value="Genomic_DNA"/>
</dbReference>
<organism evidence="1 2">
    <name type="scientific">Deinococcus hopiensis KR-140</name>
    <dbReference type="NCBI Taxonomy" id="695939"/>
    <lineage>
        <taxon>Bacteria</taxon>
        <taxon>Thermotogati</taxon>
        <taxon>Deinococcota</taxon>
        <taxon>Deinococci</taxon>
        <taxon>Deinococcales</taxon>
        <taxon>Deinococcaceae</taxon>
        <taxon>Deinococcus</taxon>
    </lineage>
</organism>